<sequence>MTVKRCPECLKYFEQVGDWQRICKRCYARAKRNRDSDTEDSSNGYVIPKPLMKKVRQLVHPDRHGGSQLANSVMAELNKLMGR</sequence>
<accession>A0A177NGJ5</accession>
<dbReference type="STRING" id="980561.A1359_07915"/>
<evidence type="ECO:0000313" key="1">
    <source>
        <dbReference type="EMBL" id="OAI16563.1"/>
    </source>
</evidence>
<proteinExistence type="predicted"/>
<dbReference type="AlphaFoldDB" id="A0A177NGJ5"/>
<comment type="caution">
    <text evidence="1">The sequence shown here is derived from an EMBL/GenBank/DDBJ whole genome shotgun (WGS) entry which is preliminary data.</text>
</comment>
<dbReference type="RefSeq" id="WP_066981240.1">
    <property type="nucleotide sequence ID" value="NZ_LUUI01000095.1"/>
</dbReference>
<organism evidence="1 2">
    <name type="scientific">Methylomonas lenta</name>
    <dbReference type="NCBI Taxonomy" id="980561"/>
    <lineage>
        <taxon>Bacteria</taxon>
        <taxon>Pseudomonadati</taxon>
        <taxon>Pseudomonadota</taxon>
        <taxon>Gammaproteobacteria</taxon>
        <taxon>Methylococcales</taxon>
        <taxon>Methylococcaceae</taxon>
        <taxon>Methylomonas</taxon>
    </lineage>
</organism>
<name>A0A177NGJ5_9GAMM</name>
<dbReference type="Proteomes" id="UP000078476">
    <property type="component" value="Unassembled WGS sequence"/>
</dbReference>
<evidence type="ECO:0000313" key="2">
    <source>
        <dbReference type="Proteomes" id="UP000078476"/>
    </source>
</evidence>
<protein>
    <submittedName>
        <fullName evidence="1">Uncharacterized protein</fullName>
    </submittedName>
</protein>
<dbReference type="EMBL" id="LUUI01000095">
    <property type="protein sequence ID" value="OAI16563.1"/>
    <property type="molecule type" value="Genomic_DNA"/>
</dbReference>
<reference evidence="1 2" key="1">
    <citation type="submission" date="2016-03" db="EMBL/GenBank/DDBJ databases">
        <authorList>
            <person name="Ploux O."/>
        </authorList>
    </citation>
    <scope>NUCLEOTIDE SEQUENCE [LARGE SCALE GENOMIC DNA]</scope>
    <source>
        <strain evidence="1 2">R-45370</strain>
    </source>
</reference>
<keyword evidence="2" id="KW-1185">Reference proteome</keyword>
<dbReference type="OrthoDB" id="1739831at2"/>
<gene>
    <name evidence="1" type="ORF">A1359_07915</name>
</gene>